<feature type="binding site" evidence="1">
    <location>
        <position position="59"/>
    </location>
    <ligand>
        <name>substrate</name>
    </ligand>
</feature>
<dbReference type="GO" id="GO:0004619">
    <property type="term" value="F:phosphoglycerate mutase activity"/>
    <property type="evidence" value="ECO:0007669"/>
    <property type="project" value="UniProtKB-EC"/>
</dbReference>
<sequence length="191" mass="21096">MSTELYLVRHGETEWSANGRHTSRTDLPLTPRGEEQARALTGRLDPARFGLILSSPRQRARQTAELAGFTGAGAPTIDDDLVEWDYGDYEGRTSVEIREEVPGWTIWDFPSPGGETASQVRERLERVIARVRAAGVERAICFGHGHALRALTLCWLGLDLSLGDHFPLHTGTLSVLGTEKELPALLQWNAP</sequence>
<dbReference type="RefSeq" id="WP_179749548.1">
    <property type="nucleotide sequence ID" value="NZ_JACCBU010000001.1"/>
</dbReference>
<dbReference type="PANTHER" id="PTHR48100:SF15">
    <property type="entry name" value="SEDOHEPTULOSE 1,7-BISPHOSPHATASE"/>
    <property type="match status" value="1"/>
</dbReference>
<dbReference type="EC" id="5.4.2.12" evidence="2"/>
<name>A0A7Y9I524_9ACTN</name>
<keyword evidence="3" id="KW-1185">Reference proteome</keyword>
<dbReference type="EMBL" id="JACCBU010000001">
    <property type="protein sequence ID" value="NYE70238.1"/>
    <property type="molecule type" value="Genomic_DNA"/>
</dbReference>
<dbReference type="CDD" id="cd07067">
    <property type="entry name" value="HP_PGM_like"/>
    <property type="match status" value="1"/>
</dbReference>
<dbReference type="Gene3D" id="3.40.50.1240">
    <property type="entry name" value="Phosphoglycerate mutase-like"/>
    <property type="match status" value="1"/>
</dbReference>
<dbReference type="SMART" id="SM00855">
    <property type="entry name" value="PGAM"/>
    <property type="match status" value="1"/>
</dbReference>
<accession>A0A7Y9I524</accession>
<keyword evidence="2" id="KW-0413">Isomerase</keyword>
<evidence type="ECO:0000313" key="2">
    <source>
        <dbReference type="EMBL" id="NYE70238.1"/>
    </source>
</evidence>
<comment type="caution">
    <text evidence="2">The sequence shown here is derived from an EMBL/GenBank/DDBJ whole genome shotgun (WGS) entry which is preliminary data.</text>
</comment>
<reference evidence="2 3" key="1">
    <citation type="submission" date="2020-07" db="EMBL/GenBank/DDBJ databases">
        <title>Sequencing the genomes of 1000 actinobacteria strains.</title>
        <authorList>
            <person name="Klenk H.-P."/>
        </authorList>
    </citation>
    <scope>NUCLEOTIDE SEQUENCE [LARGE SCALE GENOMIC DNA]</scope>
    <source>
        <strain evidence="2 3">DSM 22083</strain>
    </source>
</reference>
<proteinExistence type="predicted"/>
<organism evidence="2 3">
    <name type="scientific">Microlunatus parietis</name>
    <dbReference type="NCBI Taxonomy" id="682979"/>
    <lineage>
        <taxon>Bacteria</taxon>
        <taxon>Bacillati</taxon>
        <taxon>Actinomycetota</taxon>
        <taxon>Actinomycetes</taxon>
        <taxon>Propionibacteriales</taxon>
        <taxon>Propionibacteriaceae</taxon>
        <taxon>Microlunatus</taxon>
    </lineage>
</organism>
<gene>
    <name evidence="2" type="ORF">BKA15_001567</name>
</gene>
<dbReference type="InterPro" id="IPR013078">
    <property type="entry name" value="His_Pase_superF_clade-1"/>
</dbReference>
<dbReference type="Proteomes" id="UP000569914">
    <property type="component" value="Unassembled WGS sequence"/>
</dbReference>
<evidence type="ECO:0000313" key="3">
    <source>
        <dbReference type="Proteomes" id="UP000569914"/>
    </source>
</evidence>
<dbReference type="InterPro" id="IPR050275">
    <property type="entry name" value="PGM_Phosphatase"/>
</dbReference>
<dbReference type="Pfam" id="PF00300">
    <property type="entry name" value="His_Phos_1"/>
    <property type="match status" value="1"/>
</dbReference>
<dbReference type="SUPFAM" id="SSF53254">
    <property type="entry name" value="Phosphoglycerate mutase-like"/>
    <property type="match status" value="1"/>
</dbReference>
<dbReference type="PANTHER" id="PTHR48100">
    <property type="entry name" value="BROAD-SPECIFICITY PHOSPHATASE YOR283W-RELATED"/>
    <property type="match status" value="1"/>
</dbReference>
<evidence type="ECO:0000256" key="1">
    <source>
        <dbReference type="PIRSR" id="PIRSR613078-2"/>
    </source>
</evidence>
<dbReference type="AlphaFoldDB" id="A0A7Y9I524"/>
<dbReference type="InterPro" id="IPR029033">
    <property type="entry name" value="His_PPase_superfam"/>
</dbReference>
<protein>
    <submittedName>
        <fullName evidence="2">Putative phosphoglycerate mutase</fullName>
        <ecNumber evidence="2">5.4.2.12</ecNumber>
    </submittedName>
</protein>
<dbReference type="GO" id="GO:0016791">
    <property type="term" value="F:phosphatase activity"/>
    <property type="evidence" value="ECO:0007669"/>
    <property type="project" value="TreeGrafter"/>
</dbReference>